<proteinExistence type="predicted"/>
<name>A0A2P7Q2U2_9FIRM</name>
<sequence length="254" mass="27941">MKYRKNLVLALSTCVLLAFSAVNGQAEGKTLEVRNFEELQNAAADENISKIMLMQDIEVDKSIIINAAKNIEGAEGVSLKAKGKIAMIRLEKNVDHFDISNIQFDGNEISSEGIGIGRNSYRKDMDIKIEDCKFKKFEGSALRLSYDSKINKADIDILNSQFKSINDNNNTKNRSSAIVEVRAIRTDLNVENSVFDNNTSSMGSAGIRVLNDDDKTEKDSLGNINITGSEFKNSSTKDEVSGNGGILYSNIHST</sequence>
<evidence type="ECO:0008006" key="5">
    <source>
        <dbReference type="Google" id="ProtNLM"/>
    </source>
</evidence>
<protein>
    <recommendedName>
        <fullName evidence="5">Adhesin</fullName>
    </recommendedName>
</protein>
<evidence type="ECO:0000256" key="1">
    <source>
        <dbReference type="SAM" id="MobiDB-lite"/>
    </source>
</evidence>
<feature type="chain" id="PRO_5015118299" description="Adhesin" evidence="2">
    <location>
        <begin position="27"/>
        <end position="254"/>
    </location>
</feature>
<feature type="region of interest" description="Disordered" evidence="1">
    <location>
        <begin position="233"/>
        <end position="254"/>
    </location>
</feature>
<dbReference type="InterPro" id="IPR011050">
    <property type="entry name" value="Pectin_lyase_fold/virulence"/>
</dbReference>
<organism evidence="3 4">
    <name type="scientific">Peptostreptococcus russellii</name>
    <dbReference type="NCBI Taxonomy" id="215200"/>
    <lineage>
        <taxon>Bacteria</taxon>
        <taxon>Bacillati</taxon>
        <taxon>Bacillota</taxon>
        <taxon>Clostridia</taxon>
        <taxon>Peptostreptococcales</taxon>
        <taxon>Peptostreptococcaceae</taxon>
        <taxon>Peptostreptococcus</taxon>
    </lineage>
</organism>
<gene>
    <name evidence="3" type="ORF">UF10_00500</name>
</gene>
<evidence type="ECO:0000256" key="2">
    <source>
        <dbReference type="SAM" id="SignalP"/>
    </source>
</evidence>
<dbReference type="RefSeq" id="WP_106775895.1">
    <property type="nucleotide sequence ID" value="NZ_JYGE01000001.1"/>
</dbReference>
<comment type="caution">
    <text evidence="3">The sequence shown here is derived from an EMBL/GenBank/DDBJ whole genome shotgun (WGS) entry which is preliminary data.</text>
</comment>
<accession>A0A2P7Q2U2</accession>
<dbReference type="EMBL" id="JYGE01000001">
    <property type="protein sequence ID" value="PSJ32279.1"/>
    <property type="molecule type" value="Genomic_DNA"/>
</dbReference>
<evidence type="ECO:0000313" key="4">
    <source>
        <dbReference type="Proteomes" id="UP000241434"/>
    </source>
</evidence>
<evidence type="ECO:0000313" key="3">
    <source>
        <dbReference type="EMBL" id="PSJ32279.1"/>
    </source>
</evidence>
<dbReference type="SUPFAM" id="SSF51126">
    <property type="entry name" value="Pectin lyase-like"/>
    <property type="match status" value="1"/>
</dbReference>
<reference evidence="3" key="1">
    <citation type="thesis" date="2015" institute="Rutgers" country="The State University of New Jersey, 14 College Farm Rd., New Brunswick, NJ, USA">
        <title>Ammonia toxicity in bacteria and its implications for treatment of and resource recovery from highly nitrogenous organic wastes.</title>
        <authorList>
            <person name="Luther A.K."/>
        </authorList>
    </citation>
    <scope>NUCLEOTIDE SEQUENCE</scope>
    <source>
        <strain evidence="3">RT-10B</strain>
    </source>
</reference>
<dbReference type="AlphaFoldDB" id="A0A2P7Q2U2"/>
<keyword evidence="4" id="KW-1185">Reference proteome</keyword>
<feature type="signal peptide" evidence="2">
    <location>
        <begin position="1"/>
        <end position="26"/>
    </location>
</feature>
<dbReference type="Proteomes" id="UP000241434">
    <property type="component" value="Unassembled WGS sequence"/>
</dbReference>
<keyword evidence="2" id="KW-0732">Signal</keyword>